<dbReference type="AlphaFoldDB" id="A0A8J3J382"/>
<dbReference type="Proteomes" id="UP000612808">
    <property type="component" value="Unassembled WGS sequence"/>
</dbReference>
<comment type="caution">
    <text evidence="1">The sequence shown here is derived from an EMBL/GenBank/DDBJ whole genome shotgun (WGS) entry which is preliminary data.</text>
</comment>
<dbReference type="InterPro" id="IPR034660">
    <property type="entry name" value="DinB/YfiT-like"/>
</dbReference>
<protein>
    <recommendedName>
        <fullName evidence="3">DinB superfamily protein</fullName>
    </recommendedName>
</protein>
<gene>
    <name evidence="1" type="ORF">Aru02nite_16600</name>
</gene>
<dbReference type="RefSeq" id="WP_239076519.1">
    <property type="nucleotide sequence ID" value="NZ_BAAAZM010000004.1"/>
</dbReference>
<keyword evidence="2" id="KW-1185">Reference proteome</keyword>
<dbReference type="SUPFAM" id="SSF109854">
    <property type="entry name" value="DinB/YfiT-like putative metalloenzymes"/>
    <property type="match status" value="1"/>
</dbReference>
<organism evidence="1 2">
    <name type="scientific">Actinocatenispora rupis</name>
    <dbReference type="NCBI Taxonomy" id="519421"/>
    <lineage>
        <taxon>Bacteria</taxon>
        <taxon>Bacillati</taxon>
        <taxon>Actinomycetota</taxon>
        <taxon>Actinomycetes</taxon>
        <taxon>Micromonosporales</taxon>
        <taxon>Micromonosporaceae</taxon>
        <taxon>Actinocatenispora</taxon>
    </lineage>
</organism>
<dbReference type="EMBL" id="BOMB01000010">
    <property type="protein sequence ID" value="GID10771.1"/>
    <property type="molecule type" value="Genomic_DNA"/>
</dbReference>
<evidence type="ECO:0000313" key="1">
    <source>
        <dbReference type="EMBL" id="GID10771.1"/>
    </source>
</evidence>
<accession>A0A8J3J382</accession>
<reference evidence="1" key="1">
    <citation type="submission" date="2021-01" db="EMBL/GenBank/DDBJ databases">
        <title>Whole genome shotgun sequence of Actinocatenispora rupis NBRC 107355.</title>
        <authorList>
            <person name="Komaki H."/>
            <person name="Tamura T."/>
        </authorList>
    </citation>
    <scope>NUCLEOTIDE SEQUENCE</scope>
    <source>
        <strain evidence="1">NBRC 107355</strain>
    </source>
</reference>
<evidence type="ECO:0000313" key="2">
    <source>
        <dbReference type="Proteomes" id="UP000612808"/>
    </source>
</evidence>
<proteinExistence type="predicted"/>
<name>A0A8J3J382_9ACTN</name>
<evidence type="ECO:0008006" key="3">
    <source>
        <dbReference type="Google" id="ProtNLM"/>
    </source>
</evidence>
<sequence length="165" mass="18631">MTRYLTDDVPDDEVPETDDRDVTTLIPTAVDEVLATAETWLAWDGRPRYCDGNAWTPHKALRRVTDHLVDHLAEIECRLAGVATLPDRWHGRKLTLDSDAARFTEADLDEATSRLRRLALCYRARLATLPADVLDAPSDAWTLRQVVHHVANVTYYARMLGPLTP</sequence>